<comment type="caution">
    <text evidence="1">The sequence shown here is derived from an EMBL/GenBank/DDBJ whole genome shotgun (WGS) entry which is preliminary data.</text>
</comment>
<name>A0A225UYH3_9STRA</name>
<feature type="non-terminal residue" evidence="1">
    <location>
        <position position="1"/>
    </location>
</feature>
<evidence type="ECO:0000313" key="2">
    <source>
        <dbReference type="Proteomes" id="UP000198211"/>
    </source>
</evidence>
<dbReference type="AlphaFoldDB" id="A0A225UYH3"/>
<proteinExistence type="predicted"/>
<organism evidence="1 2">
    <name type="scientific">Phytophthora megakarya</name>
    <dbReference type="NCBI Taxonomy" id="4795"/>
    <lineage>
        <taxon>Eukaryota</taxon>
        <taxon>Sar</taxon>
        <taxon>Stramenopiles</taxon>
        <taxon>Oomycota</taxon>
        <taxon>Peronosporomycetes</taxon>
        <taxon>Peronosporales</taxon>
        <taxon>Peronosporaceae</taxon>
        <taxon>Phytophthora</taxon>
    </lineage>
</organism>
<reference evidence="2" key="1">
    <citation type="submission" date="2017-03" db="EMBL/GenBank/DDBJ databases">
        <title>Phytopthora megakarya and P. palmivora, two closely related causual agents of cacao black pod achieved similar genome size and gene model numbers by different mechanisms.</title>
        <authorList>
            <person name="Ali S."/>
            <person name="Shao J."/>
            <person name="Larry D.J."/>
            <person name="Kronmiller B."/>
            <person name="Shen D."/>
            <person name="Strem M.D."/>
            <person name="Melnick R.L."/>
            <person name="Guiltinan M.J."/>
            <person name="Tyler B.M."/>
            <person name="Meinhardt L.W."/>
            <person name="Bailey B.A."/>
        </authorList>
    </citation>
    <scope>NUCLEOTIDE SEQUENCE [LARGE SCALE GENOMIC DNA]</scope>
    <source>
        <strain evidence="2">zdho120</strain>
    </source>
</reference>
<dbReference type="EMBL" id="NBNE01009981">
    <property type="protein sequence ID" value="OWY97868.1"/>
    <property type="molecule type" value="Genomic_DNA"/>
</dbReference>
<keyword evidence="2" id="KW-1185">Reference proteome</keyword>
<protein>
    <submittedName>
        <fullName evidence="1">Uncharacterized protein</fullName>
    </submittedName>
</protein>
<dbReference type="Proteomes" id="UP000198211">
    <property type="component" value="Unassembled WGS sequence"/>
</dbReference>
<dbReference type="OrthoDB" id="129434at2759"/>
<accession>A0A225UYH3</accession>
<evidence type="ECO:0000313" key="1">
    <source>
        <dbReference type="EMBL" id="OWY97868.1"/>
    </source>
</evidence>
<sequence length="96" mass="11073">VPPALIRSDPYLVLFVVEKKNRRSHAGARWKQILQLFLIQLFLIAMREGWCDLDLLLDPSSTIFQSERMKWPGILASKLTVPISRIHNYTVASLQI</sequence>
<gene>
    <name evidence="1" type="ORF">PHMEG_00031495</name>
</gene>